<evidence type="ECO:0000313" key="3">
    <source>
        <dbReference type="EnsemblMetazoa" id="ASIC006524-PA"/>
    </source>
</evidence>
<evidence type="ECO:0000256" key="1">
    <source>
        <dbReference type="SAM" id="MobiDB-lite"/>
    </source>
</evidence>
<proteinExistence type="predicted"/>
<dbReference type="AlphaFoldDB" id="A0A084VMJ2"/>
<sequence length="132" mass="14893">MSARPVLPAAAVDDSSGDKRSNLRSSCLQVAVFDWRHDAGLSGSLHVHLIHPSKPLHRIANARSEADPVDKLKPVDENYHQIIDFQLINIETKIKQMKNGTQFLEANTIPLHHRWKNLPFLLTGPTYHRGSF</sequence>
<keyword evidence="4" id="KW-1185">Reference proteome</keyword>
<reference evidence="3" key="2">
    <citation type="submission" date="2020-05" db="UniProtKB">
        <authorList>
            <consortium name="EnsemblMetazoa"/>
        </authorList>
    </citation>
    <scope>IDENTIFICATION</scope>
</reference>
<dbReference type="EMBL" id="ATLV01014597">
    <property type="status" value="NOT_ANNOTATED_CDS"/>
    <property type="molecule type" value="Genomic_DNA"/>
</dbReference>
<dbReference type="EnsemblMetazoa" id="ASIC006524-RA">
    <property type="protein sequence ID" value="ASIC006524-PA"/>
    <property type="gene ID" value="ASIC006524"/>
</dbReference>
<reference evidence="2 4" key="1">
    <citation type="journal article" date="2014" name="BMC Genomics">
        <title>Genome sequence of Anopheles sinensis provides insight into genetics basis of mosquito competence for malaria parasites.</title>
        <authorList>
            <person name="Zhou D."/>
            <person name="Zhang D."/>
            <person name="Ding G."/>
            <person name="Shi L."/>
            <person name="Hou Q."/>
            <person name="Ye Y."/>
            <person name="Xu Y."/>
            <person name="Zhou H."/>
            <person name="Xiong C."/>
            <person name="Li S."/>
            <person name="Yu J."/>
            <person name="Hong S."/>
            <person name="Yu X."/>
            <person name="Zou P."/>
            <person name="Chen C."/>
            <person name="Chang X."/>
            <person name="Wang W."/>
            <person name="Lv Y."/>
            <person name="Sun Y."/>
            <person name="Ma L."/>
            <person name="Shen B."/>
            <person name="Zhu C."/>
        </authorList>
    </citation>
    <scope>NUCLEOTIDE SEQUENCE [LARGE SCALE GENOMIC DNA]</scope>
</reference>
<evidence type="ECO:0000313" key="4">
    <source>
        <dbReference type="Proteomes" id="UP000030765"/>
    </source>
</evidence>
<organism evidence="2">
    <name type="scientific">Anopheles sinensis</name>
    <name type="common">Mosquito</name>
    <dbReference type="NCBI Taxonomy" id="74873"/>
    <lineage>
        <taxon>Eukaryota</taxon>
        <taxon>Metazoa</taxon>
        <taxon>Ecdysozoa</taxon>
        <taxon>Arthropoda</taxon>
        <taxon>Hexapoda</taxon>
        <taxon>Insecta</taxon>
        <taxon>Pterygota</taxon>
        <taxon>Neoptera</taxon>
        <taxon>Endopterygota</taxon>
        <taxon>Diptera</taxon>
        <taxon>Nematocera</taxon>
        <taxon>Culicoidea</taxon>
        <taxon>Culicidae</taxon>
        <taxon>Anophelinae</taxon>
        <taxon>Anopheles</taxon>
    </lineage>
</organism>
<dbReference type="Proteomes" id="UP000030765">
    <property type="component" value="Unassembled WGS sequence"/>
</dbReference>
<name>A0A084VMJ2_ANOSI</name>
<protein>
    <submittedName>
        <fullName evidence="2 3">Uncharacterized protein</fullName>
    </submittedName>
</protein>
<dbReference type="EMBL" id="KE524975">
    <property type="protein sequence ID" value="KFB39186.1"/>
    <property type="molecule type" value="Genomic_DNA"/>
</dbReference>
<gene>
    <name evidence="2" type="ORF">ZHAS_00006524</name>
</gene>
<feature type="region of interest" description="Disordered" evidence="1">
    <location>
        <begin position="1"/>
        <end position="21"/>
    </location>
</feature>
<dbReference type="VEuPathDB" id="VectorBase:ASIC006524"/>
<accession>A0A084VMJ2</accession>
<evidence type="ECO:0000313" key="2">
    <source>
        <dbReference type="EMBL" id="KFB39186.1"/>
    </source>
</evidence>